<dbReference type="NCBIfam" id="TIGR00121">
    <property type="entry name" value="birA_ligase"/>
    <property type="match status" value="1"/>
</dbReference>
<evidence type="ECO:0000313" key="7">
    <source>
        <dbReference type="EMBL" id="AXV05627.1"/>
    </source>
</evidence>
<dbReference type="Pfam" id="PF03099">
    <property type="entry name" value="BPL_LplA_LipB"/>
    <property type="match status" value="1"/>
</dbReference>
<dbReference type="KEGG" id="euz:DVS28_a0926"/>
<dbReference type="InterPro" id="IPR004408">
    <property type="entry name" value="Biotin_CoA_COase_ligase"/>
</dbReference>
<dbReference type="PANTHER" id="PTHR12835">
    <property type="entry name" value="BIOTIN PROTEIN LIGASE"/>
    <property type="match status" value="1"/>
</dbReference>
<organism evidence="7 8">
    <name type="scientific">Euzebya pacifica</name>
    <dbReference type="NCBI Taxonomy" id="1608957"/>
    <lineage>
        <taxon>Bacteria</taxon>
        <taxon>Bacillati</taxon>
        <taxon>Actinomycetota</taxon>
        <taxon>Nitriliruptoria</taxon>
        <taxon>Euzebyales</taxon>
    </lineage>
</organism>
<dbReference type="RefSeq" id="WP_114590408.1">
    <property type="nucleotide sequence ID" value="NZ_CP031165.1"/>
</dbReference>
<dbReference type="EMBL" id="CP031165">
    <property type="protein sequence ID" value="AXV05627.1"/>
    <property type="molecule type" value="Genomic_DNA"/>
</dbReference>
<evidence type="ECO:0000256" key="2">
    <source>
        <dbReference type="ARBA" id="ARBA00022741"/>
    </source>
</evidence>
<dbReference type="Gene3D" id="3.30.930.10">
    <property type="entry name" value="Bira Bifunctional Protein, Domain 2"/>
    <property type="match status" value="1"/>
</dbReference>
<keyword evidence="2" id="KW-0547">Nucleotide-binding</keyword>
<keyword evidence="8" id="KW-1185">Reference proteome</keyword>
<evidence type="ECO:0000256" key="1">
    <source>
        <dbReference type="ARBA" id="ARBA00022598"/>
    </source>
</evidence>
<reference evidence="7 8" key="1">
    <citation type="submission" date="2018-09" db="EMBL/GenBank/DDBJ databases">
        <title>Complete genome sequence of Euzebya sp. DY32-46 isolated from seawater of Pacific Ocean.</title>
        <authorList>
            <person name="Xu L."/>
            <person name="Wu Y.-H."/>
            <person name="Xu X.-W."/>
        </authorList>
    </citation>
    <scope>NUCLEOTIDE SEQUENCE [LARGE SCALE GENOMIC DNA]</scope>
    <source>
        <strain evidence="7 8">DY32-46</strain>
    </source>
</reference>
<evidence type="ECO:0000256" key="4">
    <source>
        <dbReference type="ARBA" id="ARBA00023267"/>
    </source>
</evidence>
<protein>
    <recommendedName>
        <fullName evidence="5">biotin--[biotin carboxyl-carrier protein] ligase</fullName>
        <ecNumber evidence="5">6.3.4.15</ecNumber>
    </recommendedName>
</protein>
<evidence type="ECO:0000256" key="3">
    <source>
        <dbReference type="ARBA" id="ARBA00022840"/>
    </source>
</evidence>
<dbReference type="GO" id="GO:0005737">
    <property type="term" value="C:cytoplasm"/>
    <property type="evidence" value="ECO:0007669"/>
    <property type="project" value="TreeGrafter"/>
</dbReference>
<dbReference type="InterPro" id="IPR003142">
    <property type="entry name" value="BPL_C"/>
</dbReference>
<dbReference type="GO" id="GO:0004077">
    <property type="term" value="F:biotin--[biotin carboxyl-carrier protein] ligase activity"/>
    <property type="evidence" value="ECO:0007669"/>
    <property type="project" value="UniProtKB-EC"/>
</dbReference>
<dbReference type="PANTHER" id="PTHR12835:SF5">
    <property type="entry name" value="BIOTIN--PROTEIN LIGASE"/>
    <property type="match status" value="1"/>
</dbReference>
<dbReference type="PROSITE" id="PS51733">
    <property type="entry name" value="BPL_LPL_CATALYTIC"/>
    <property type="match status" value="1"/>
</dbReference>
<dbReference type="Gene3D" id="2.30.30.100">
    <property type="match status" value="1"/>
</dbReference>
<name>A0A346XTT0_9ACTN</name>
<gene>
    <name evidence="7" type="ORF">DVS28_a0926</name>
</gene>
<evidence type="ECO:0000313" key="8">
    <source>
        <dbReference type="Proteomes" id="UP000264006"/>
    </source>
</evidence>
<keyword evidence="4" id="KW-0092">Biotin</keyword>
<dbReference type="EC" id="6.3.4.15" evidence="5"/>
<dbReference type="OrthoDB" id="9807064at2"/>
<dbReference type="SUPFAM" id="SSF55681">
    <property type="entry name" value="Class II aaRS and biotin synthetases"/>
    <property type="match status" value="1"/>
</dbReference>
<dbReference type="Pfam" id="PF02237">
    <property type="entry name" value="BPL_C"/>
    <property type="match status" value="1"/>
</dbReference>
<dbReference type="SUPFAM" id="SSF50037">
    <property type="entry name" value="C-terminal domain of transcriptional repressors"/>
    <property type="match status" value="1"/>
</dbReference>
<proteinExistence type="predicted"/>
<dbReference type="Proteomes" id="UP000264006">
    <property type="component" value="Chromosome"/>
</dbReference>
<dbReference type="InterPro" id="IPR004143">
    <property type="entry name" value="BPL_LPL_catalytic"/>
</dbReference>
<dbReference type="CDD" id="cd16442">
    <property type="entry name" value="BPL"/>
    <property type="match status" value="1"/>
</dbReference>
<evidence type="ECO:0000256" key="5">
    <source>
        <dbReference type="ARBA" id="ARBA00024227"/>
    </source>
</evidence>
<dbReference type="AlphaFoldDB" id="A0A346XTT0"/>
<dbReference type="InterPro" id="IPR045864">
    <property type="entry name" value="aa-tRNA-synth_II/BPL/LPL"/>
</dbReference>
<evidence type="ECO:0000259" key="6">
    <source>
        <dbReference type="PROSITE" id="PS51733"/>
    </source>
</evidence>
<sequence length="257" mass="26946">MSFPPPHVIDRVVGSGVVRRLEWHESTGSTNADVSAAAAAGEPAGLVIGTDLQTAGRGRRGRSWTESAGRGLALSVLLRPSLPPSRWPLLPLVAGLAVHDAAASVVGTDRIGLKWPNDLLLDDTKTSGILVEALNDAVVIGMGINIDWRGVDRPADLRATSLAEATDADVDRAAVLVELLEALGRWVDLAETDPEAIVPAYVSRCATLGTDVVVHGPSTVTGRAVGLTHEGHLRVRRDDGTEVVVSAGDVEHLRPST</sequence>
<keyword evidence="1 7" id="KW-0436">Ligase</keyword>
<dbReference type="GO" id="GO:0005524">
    <property type="term" value="F:ATP binding"/>
    <property type="evidence" value="ECO:0007669"/>
    <property type="project" value="UniProtKB-KW"/>
</dbReference>
<feature type="domain" description="BPL/LPL catalytic" evidence="6">
    <location>
        <begin position="12"/>
        <end position="191"/>
    </location>
</feature>
<dbReference type="InterPro" id="IPR008988">
    <property type="entry name" value="Transcriptional_repressor_C"/>
</dbReference>
<accession>A0A346XTT0</accession>
<keyword evidence="3" id="KW-0067">ATP-binding</keyword>